<dbReference type="Pfam" id="PF00581">
    <property type="entry name" value="Rhodanese"/>
    <property type="match status" value="1"/>
</dbReference>
<dbReference type="Gene3D" id="3.40.250.10">
    <property type="entry name" value="Rhodanese-like domain"/>
    <property type="match status" value="1"/>
</dbReference>
<dbReference type="EMBL" id="CP002455">
    <property type="protein sequence ID" value="ADX67183.1"/>
    <property type="molecule type" value="Genomic_DNA"/>
</dbReference>
<dbReference type="InterPro" id="IPR050229">
    <property type="entry name" value="GlpE_sulfurtransferase"/>
</dbReference>
<dbReference type="OrthoDB" id="9800872at2"/>
<evidence type="ECO:0000313" key="2">
    <source>
        <dbReference type="EMBL" id="ADX67183.1"/>
    </source>
</evidence>
<protein>
    <submittedName>
        <fullName evidence="2">Rhodanese-like protein</fullName>
    </submittedName>
</protein>
<dbReference type="PANTHER" id="PTHR43031:SF16">
    <property type="entry name" value="OXIDOREDUCTASE"/>
    <property type="match status" value="1"/>
</dbReference>
<organism evidence="2 3">
    <name type="scientific">Weeksella virosa (strain ATCC 43766 / DSM 16922 / JCM 21250 / CCUG 30538 / CDC 9751 / IAM 14551 / NBRC 16016 / NCTC 11634 / CL345/78)</name>
    <dbReference type="NCBI Taxonomy" id="865938"/>
    <lineage>
        <taxon>Bacteria</taxon>
        <taxon>Pseudomonadati</taxon>
        <taxon>Bacteroidota</taxon>
        <taxon>Flavobacteriia</taxon>
        <taxon>Flavobacteriales</taxon>
        <taxon>Weeksellaceae</taxon>
        <taxon>Weeksella</taxon>
    </lineage>
</organism>
<dbReference type="KEGG" id="wvi:Weevi_0464"/>
<sequence>MFGWMNRLLGKKNRELENALMANPYLVDVRSEAEFANGSVEGAVNIPLDKITTQLETLRKHSCIVVFCRSGFRSGMAKKVLQQKGILAVVNGGKWQHVQRAKQSINQKS</sequence>
<dbReference type="SUPFAM" id="SSF52821">
    <property type="entry name" value="Rhodanese/Cell cycle control phosphatase"/>
    <property type="match status" value="1"/>
</dbReference>
<dbReference type="PANTHER" id="PTHR43031">
    <property type="entry name" value="FAD-DEPENDENT OXIDOREDUCTASE"/>
    <property type="match status" value="1"/>
</dbReference>
<dbReference type="Proteomes" id="UP000008641">
    <property type="component" value="Chromosome"/>
</dbReference>
<dbReference type="RefSeq" id="WP_013597575.1">
    <property type="nucleotide sequence ID" value="NC_015144.1"/>
</dbReference>
<dbReference type="AlphaFoldDB" id="F0NYY1"/>
<proteinExistence type="predicted"/>
<gene>
    <name evidence="2" type="ordered locus">Weevi_0464</name>
</gene>
<dbReference type="InterPro" id="IPR036873">
    <property type="entry name" value="Rhodanese-like_dom_sf"/>
</dbReference>
<dbReference type="InterPro" id="IPR001763">
    <property type="entry name" value="Rhodanese-like_dom"/>
</dbReference>
<name>F0NYY1_WEEVC</name>
<accession>F0NYY1</accession>
<reference evidence="3" key="2">
    <citation type="journal article" date="2011" name="Stand. Genomic Sci.">
        <title>Complete genome sequence of Weeksella virosa type strain (9751T).</title>
        <authorList>
            <person name="Lang E."/>
            <person name="Teshima H."/>
            <person name="Lucas S."/>
            <person name="Lapidus A."/>
            <person name="Hammon N."/>
            <person name="Deshpande S."/>
            <person name="Nolan M."/>
            <person name="Cheng J."/>
            <person name="Pitluck S."/>
            <person name="Liolios K."/>
            <person name="Pagani I."/>
            <person name="Mikhailova N."/>
            <person name="Ivanova N."/>
            <person name="Mavromatis K."/>
            <person name="Pati A."/>
            <person name="Tapia R."/>
            <person name="Han C."/>
            <person name="Goodwin L."/>
            <person name="Chen A."/>
            <person name="Palaniappan K."/>
            <person name="Land M."/>
            <person name="Hauser L."/>
            <person name="Chang Y."/>
            <person name="Jeffries C."/>
            <person name="Brambilla E."/>
            <person name="Kopitz M."/>
            <person name="Rohde M."/>
            <person name="Goker M."/>
            <person name="Tindall B."/>
            <person name="Detter J."/>
            <person name="Woyke T."/>
            <person name="Bristow J."/>
            <person name="Eisen J."/>
            <person name="Markowitz V."/>
            <person name="Hugenholtz P."/>
            <person name="Klenk H."/>
            <person name="Kyrpides N."/>
        </authorList>
    </citation>
    <scope>NUCLEOTIDE SEQUENCE [LARGE SCALE GENOMIC DNA]</scope>
    <source>
        <strain evidence="3">ATCC 43766 / DSM 16922 / JCM 21250 / NBRC 16016 / NCTC 11634 / CL345/78</strain>
    </source>
</reference>
<evidence type="ECO:0000313" key="3">
    <source>
        <dbReference type="Proteomes" id="UP000008641"/>
    </source>
</evidence>
<dbReference type="eggNOG" id="COG0607">
    <property type="taxonomic scope" value="Bacteria"/>
</dbReference>
<reference evidence="2 3" key="1">
    <citation type="journal article" date="2011" name="Stand. Genomic Sci.">
        <title>Complete genome sequence of Weeksella virosa type strain (9751).</title>
        <authorList>
            <person name="Lang E."/>
            <person name="Teshima H."/>
            <person name="Lucas S."/>
            <person name="Lapidus A."/>
            <person name="Hammon N."/>
            <person name="Deshpande S."/>
            <person name="Nolan M."/>
            <person name="Cheng J.F."/>
            <person name="Pitluck S."/>
            <person name="Liolios K."/>
            <person name="Pagani I."/>
            <person name="Mikhailova N."/>
            <person name="Ivanova N."/>
            <person name="Mavromatis K."/>
            <person name="Pati A."/>
            <person name="Tapia R."/>
            <person name="Han C."/>
            <person name="Goodwin L."/>
            <person name="Chen A."/>
            <person name="Palaniappan K."/>
            <person name="Land M."/>
            <person name="Hauser L."/>
            <person name="Chang Y.J."/>
            <person name="Jeffries C.D."/>
            <person name="Brambilla E.M."/>
            <person name="Kopitz M."/>
            <person name="Rohde M."/>
            <person name="Goker M."/>
            <person name="Tindall B.J."/>
            <person name="Detter J.C."/>
            <person name="Woyke T."/>
            <person name="Bristow J."/>
            <person name="Eisen J.A."/>
            <person name="Markowitz V."/>
            <person name="Hugenholtz P."/>
            <person name="Klenk H.P."/>
            <person name="Kyrpides N.C."/>
        </authorList>
    </citation>
    <scope>NUCLEOTIDE SEQUENCE [LARGE SCALE GENOMIC DNA]</scope>
    <source>
        <strain evidence="3">ATCC 43766 / DSM 16922 / JCM 21250 / NBRC 16016 / NCTC 11634 / CL345/78</strain>
    </source>
</reference>
<feature type="domain" description="Rhodanese" evidence="1">
    <location>
        <begin position="20"/>
        <end position="106"/>
    </location>
</feature>
<dbReference type="SMART" id="SM00450">
    <property type="entry name" value="RHOD"/>
    <property type="match status" value="1"/>
</dbReference>
<dbReference type="PROSITE" id="PS50206">
    <property type="entry name" value="RHODANESE_3"/>
    <property type="match status" value="1"/>
</dbReference>
<dbReference type="HOGENOM" id="CLU_089574_1_1_10"/>
<dbReference type="CDD" id="cd00158">
    <property type="entry name" value="RHOD"/>
    <property type="match status" value="1"/>
</dbReference>
<evidence type="ECO:0000259" key="1">
    <source>
        <dbReference type="PROSITE" id="PS50206"/>
    </source>
</evidence>
<keyword evidence="3" id="KW-1185">Reference proteome</keyword>
<dbReference type="STRING" id="865938.Weevi_0464"/>